<dbReference type="Proteomes" id="UP000186922">
    <property type="component" value="Unassembled WGS sequence"/>
</dbReference>
<dbReference type="AlphaFoldDB" id="A0A1D1W724"/>
<keyword evidence="3" id="KW-1185">Reference proteome</keyword>
<sequence length="157" mass="17630">MSESEEESGDSQEVIDLVGADDGVARKGSKRTKSKTTQPSKRASDRTSDSLTPKNVEEGRKAGLYECLAVVDGQSDVWQSYTRVVMAGMSEIMDFVCCNFCQCIYRFKKYGTTFLKNHVDKCRLNNNRSNSQRSMKDYDTPIASKKCHKIINTAFAK</sequence>
<feature type="compositionally biased region" description="Acidic residues" evidence="1">
    <location>
        <begin position="1"/>
        <end position="10"/>
    </location>
</feature>
<reference evidence="2 3" key="1">
    <citation type="journal article" date="2016" name="Nat. Commun.">
        <title>Extremotolerant tardigrade genome and improved radiotolerance of human cultured cells by tardigrade-unique protein.</title>
        <authorList>
            <person name="Hashimoto T."/>
            <person name="Horikawa D.D."/>
            <person name="Saito Y."/>
            <person name="Kuwahara H."/>
            <person name="Kozuka-Hata H."/>
            <person name="Shin-I T."/>
            <person name="Minakuchi Y."/>
            <person name="Ohishi K."/>
            <person name="Motoyama A."/>
            <person name="Aizu T."/>
            <person name="Enomoto A."/>
            <person name="Kondo K."/>
            <person name="Tanaka S."/>
            <person name="Hara Y."/>
            <person name="Koshikawa S."/>
            <person name="Sagara H."/>
            <person name="Miura T."/>
            <person name="Yokobori S."/>
            <person name="Miyagawa K."/>
            <person name="Suzuki Y."/>
            <person name="Kubo T."/>
            <person name="Oyama M."/>
            <person name="Kohara Y."/>
            <person name="Fujiyama A."/>
            <person name="Arakawa K."/>
            <person name="Katayama T."/>
            <person name="Toyoda A."/>
            <person name="Kunieda T."/>
        </authorList>
    </citation>
    <scope>NUCLEOTIDE SEQUENCE [LARGE SCALE GENOMIC DNA]</scope>
    <source>
        <strain evidence="2 3">YOKOZUNA-1</strain>
    </source>
</reference>
<organism evidence="2 3">
    <name type="scientific">Ramazzottius varieornatus</name>
    <name type="common">Water bear</name>
    <name type="synonym">Tardigrade</name>
    <dbReference type="NCBI Taxonomy" id="947166"/>
    <lineage>
        <taxon>Eukaryota</taxon>
        <taxon>Metazoa</taxon>
        <taxon>Ecdysozoa</taxon>
        <taxon>Tardigrada</taxon>
        <taxon>Eutardigrada</taxon>
        <taxon>Parachela</taxon>
        <taxon>Hypsibioidea</taxon>
        <taxon>Ramazzottiidae</taxon>
        <taxon>Ramazzottius</taxon>
    </lineage>
</organism>
<name>A0A1D1W724_RAMVA</name>
<proteinExistence type="predicted"/>
<dbReference type="EMBL" id="BDGG01000021">
    <property type="protein sequence ID" value="GAV09202.1"/>
    <property type="molecule type" value="Genomic_DNA"/>
</dbReference>
<evidence type="ECO:0000256" key="1">
    <source>
        <dbReference type="SAM" id="MobiDB-lite"/>
    </source>
</evidence>
<protein>
    <submittedName>
        <fullName evidence="2">Uncharacterized protein</fullName>
    </submittedName>
</protein>
<comment type="caution">
    <text evidence="2">The sequence shown here is derived from an EMBL/GenBank/DDBJ whole genome shotgun (WGS) entry which is preliminary data.</text>
</comment>
<evidence type="ECO:0000313" key="3">
    <source>
        <dbReference type="Proteomes" id="UP000186922"/>
    </source>
</evidence>
<accession>A0A1D1W724</accession>
<evidence type="ECO:0000313" key="2">
    <source>
        <dbReference type="EMBL" id="GAV09202.1"/>
    </source>
</evidence>
<feature type="region of interest" description="Disordered" evidence="1">
    <location>
        <begin position="1"/>
        <end position="56"/>
    </location>
</feature>
<gene>
    <name evidence="2" type="primary">RvY_18779-1</name>
    <name evidence="2" type="synonym">RvY_18779.1</name>
    <name evidence="2" type="ORF">RvY_18779</name>
</gene>